<keyword evidence="3" id="KW-1133">Transmembrane helix</keyword>
<dbReference type="Proteomes" id="UP000435112">
    <property type="component" value="Unassembled WGS sequence"/>
</dbReference>
<protein>
    <recommendedName>
        <fullName evidence="4">SGNH hydrolase-type esterase domain-containing protein</fullName>
    </recommendedName>
</protein>
<feature type="domain" description="SGNH hydrolase-type esterase" evidence="4">
    <location>
        <begin position="97"/>
        <end position="294"/>
    </location>
</feature>
<dbReference type="GO" id="GO:0016787">
    <property type="term" value="F:hydrolase activity"/>
    <property type="evidence" value="ECO:0007669"/>
    <property type="project" value="UniProtKB-KW"/>
</dbReference>
<dbReference type="Gene3D" id="3.40.50.1110">
    <property type="entry name" value="SGNH hydrolase"/>
    <property type="match status" value="1"/>
</dbReference>
<keyword evidence="3" id="KW-0812">Transmembrane</keyword>
<reference evidence="5 6" key="1">
    <citation type="submission" date="2018-09" db="EMBL/GenBank/DDBJ databases">
        <title>Genomic investigation of the strawberry pathogen Phytophthora fragariae indicates pathogenicity is determined by transcriptional variation in three key races.</title>
        <authorList>
            <person name="Adams T.M."/>
            <person name="Armitage A.D."/>
            <person name="Sobczyk M.K."/>
            <person name="Bates H.J."/>
            <person name="Dunwell J.M."/>
            <person name="Nellist C.F."/>
            <person name="Harrison R.J."/>
        </authorList>
    </citation>
    <scope>NUCLEOTIDE SEQUENCE [LARGE SCALE GENOMIC DNA]</scope>
    <source>
        <strain evidence="5 6">SCRP324</strain>
    </source>
</reference>
<dbReference type="PANTHER" id="PTHR14209:SF19">
    <property type="entry name" value="ISOAMYL ACETATE-HYDROLYZING ESTERASE 1 HOMOLOG"/>
    <property type="match status" value="1"/>
</dbReference>
<feature type="compositionally biased region" description="Basic and acidic residues" evidence="2">
    <location>
        <begin position="1"/>
        <end position="19"/>
    </location>
</feature>
<dbReference type="SUPFAM" id="SSF52266">
    <property type="entry name" value="SGNH hydrolase"/>
    <property type="match status" value="1"/>
</dbReference>
<keyword evidence="3" id="KW-0472">Membrane</keyword>
<proteinExistence type="predicted"/>
<feature type="region of interest" description="Disordered" evidence="2">
    <location>
        <begin position="1"/>
        <end position="21"/>
    </location>
</feature>
<organism evidence="5 6">
    <name type="scientific">Phytophthora rubi</name>
    <dbReference type="NCBI Taxonomy" id="129364"/>
    <lineage>
        <taxon>Eukaryota</taxon>
        <taxon>Sar</taxon>
        <taxon>Stramenopiles</taxon>
        <taxon>Oomycota</taxon>
        <taxon>Peronosporomycetes</taxon>
        <taxon>Peronosporales</taxon>
        <taxon>Peronosporaceae</taxon>
        <taxon>Phytophthora</taxon>
    </lineage>
</organism>
<dbReference type="Pfam" id="PF13472">
    <property type="entry name" value="Lipase_GDSL_2"/>
    <property type="match status" value="1"/>
</dbReference>
<comment type="caution">
    <text evidence="5">The sequence shown here is derived from an EMBL/GenBank/DDBJ whole genome shotgun (WGS) entry which is preliminary data.</text>
</comment>
<gene>
    <name evidence="5" type="ORF">PR002_g25900</name>
</gene>
<dbReference type="CDD" id="cd01838">
    <property type="entry name" value="Isoamyl_acetate_hydrolase_like"/>
    <property type="match status" value="1"/>
</dbReference>
<accession>A0A6A3I2Z1</accession>
<dbReference type="OrthoDB" id="116607at2759"/>
<evidence type="ECO:0000256" key="1">
    <source>
        <dbReference type="ARBA" id="ARBA00022801"/>
    </source>
</evidence>
<keyword evidence="1" id="KW-0378">Hydrolase</keyword>
<feature type="transmembrane region" description="Helical" evidence="3">
    <location>
        <begin position="27"/>
        <end position="47"/>
    </location>
</feature>
<dbReference type="InterPro" id="IPR045136">
    <property type="entry name" value="Iah1-like"/>
</dbReference>
<evidence type="ECO:0000256" key="2">
    <source>
        <dbReference type="SAM" id="MobiDB-lite"/>
    </source>
</evidence>
<dbReference type="InterPro" id="IPR013830">
    <property type="entry name" value="SGNH_hydro"/>
</dbReference>
<dbReference type="EMBL" id="QXFU01003550">
    <property type="protein sequence ID" value="KAE8974488.1"/>
    <property type="molecule type" value="Genomic_DNA"/>
</dbReference>
<dbReference type="FunFam" id="3.40.50.1110:FF:000002">
    <property type="entry name" value="isoamyl acetate-hydrolyzing esterase 1 homolog"/>
    <property type="match status" value="1"/>
</dbReference>
<dbReference type="PANTHER" id="PTHR14209">
    <property type="entry name" value="ISOAMYL ACETATE-HYDROLYZING ESTERASE 1"/>
    <property type="match status" value="1"/>
</dbReference>
<evidence type="ECO:0000256" key="3">
    <source>
        <dbReference type="SAM" id="Phobius"/>
    </source>
</evidence>
<evidence type="ECO:0000313" key="5">
    <source>
        <dbReference type="EMBL" id="KAE8974488.1"/>
    </source>
</evidence>
<evidence type="ECO:0000313" key="6">
    <source>
        <dbReference type="Proteomes" id="UP000435112"/>
    </source>
</evidence>
<dbReference type="InterPro" id="IPR036514">
    <property type="entry name" value="SGNH_hydro_sf"/>
</dbReference>
<sequence length="342" mass="38016">MKISERVDSNPPQEAERRGGLKKKHKAYIVVSAVLVFAAVLTISLVLSHQSDTQQTEAQQADTQEADKNIRVADNDTVISSENETTSHVDSNPLFFFLGDSITEQGIDPARGGYIPVLQNKVSRSADVVAHGLSGYNTRWLLKYAMPVVEDEIRNHTYTPTLVTIWFGTNDAVLMNGSRAEKHVPVESYQENLVEIVRRFQALVPAADILLVTPPHVDDDVRRKHAEEEPGKWKGVMDRSNARSGIYARACVETANDIGVPVLDLYTYFNAMNASTRNPLLWDGLHFTAEGHEIVSELLLDKFQSEFPNVAKALESWKIIGSSVLCETDPWVPNSSNETITT</sequence>
<evidence type="ECO:0000259" key="4">
    <source>
        <dbReference type="Pfam" id="PF13472"/>
    </source>
</evidence>
<dbReference type="AlphaFoldDB" id="A0A6A3I2Z1"/>
<name>A0A6A3I2Z1_9STRA</name>